<gene>
    <name evidence="1" type="ORF">FHS03_002396</name>
</gene>
<dbReference type="GO" id="GO:0016874">
    <property type="term" value="F:ligase activity"/>
    <property type="evidence" value="ECO:0007669"/>
    <property type="project" value="UniProtKB-KW"/>
</dbReference>
<dbReference type="RefSeq" id="WP_183441170.1">
    <property type="nucleotide sequence ID" value="NZ_JACHXD010000005.1"/>
</dbReference>
<proteinExistence type="predicted"/>
<accession>A0A7W5FTX5</accession>
<reference evidence="1 2" key="1">
    <citation type="submission" date="2020-08" db="EMBL/GenBank/DDBJ databases">
        <title>Genomic Encyclopedia of Type Strains, Phase III (KMG-III): the genomes of soil and plant-associated and newly described type strains.</title>
        <authorList>
            <person name="Whitman W."/>
        </authorList>
    </citation>
    <scope>NUCLEOTIDE SEQUENCE [LARGE SCALE GENOMIC DNA]</scope>
    <source>
        <strain evidence="1 2">CECT 8897</strain>
    </source>
</reference>
<name>A0A7W5FTX5_9BURK</name>
<protein>
    <submittedName>
        <fullName evidence="1">Putative ATP-grasp superfamily ATP-dependent carboligase</fullName>
    </submittedName>
</protein>
<dbReference type="AlphaFoldDB" id="A0A7W5FTX5"/>
<keyword evidence="1" id="KW-0436">Ligase</keyword>
<keyword evidence="2" id="KW-1185">Reference proteome</keyword>
<evidence type="ECO:0000313" key="1">
    <source>
        <dbReference type="EMBL" id="MBB3119345.1"/>
    </source>
</evidence>
<sequence length="96" mass="10679">MDANFDFKLDARDSEWSHLKVWQYAHRPGQFSFNSGAAGALASVNLVYDTKQIRAAVHTAGQVEPEVAAASLAEWEPLHAGSRYHPLKVIGWPLFE</sequence>
<comment type="caution">
    <text evidence="1">The sequence shown here is derived from an EMBL/GenBank/DDBJ whole genome shotgun (WGS) entry which is preliminary data.</text>
</comment>
<dbReference type="Proteomes" id="UP000541535">
    <property type="component" value="Unassembled WGS sequence"/>
</dbReference>
<organism evidence="1 2">
    <name type="scientific">Pseudoduganella violacea</name>
    <dbReference type="NCBI Taxonomy" id="1715466"/>
    <lineage>
        <taxon>Bacteria</taxon>
        <taxon>Pseudomonadati</taxon>
        <taxon>Pseudomonadota</taxon>
        <taxon>Betaproteobacteria</taxon>
        <taxon>Burkholderiales</taxon>
        <taxon>Oxalobacteraceae</taxon>
        <taxon>Telluria group</taxon>
        <taxon>Pseudoduganella</taxon>
    </lineage>
</organism>
<evidence type="ECO:0000313" key="2">
    <source>
        <dbReference type="Proteomes" id="UP000541535"/>
    </source>
</evidence>
<dbReference type="EMBL" id="JACHXD010000005">
    <property type="protein sequence ID" value="MBB3119345.1"/>
    <property type="molecule type" value="Genomic_DNA"/>
</dbReference>